<dbReference type="Proteomes" id="UP000829398">
    <property type="component" value="Chromosome 2"/>
</dbReference>
<proteinExistence type="predicted"/>
<reference evidence="2" key="1">
    <citation type="journal article" date="2023" name="Hortic. Res.">
        <title>A chromosome-level phased genome enabling allele-level studies in sweet orange: a case study on citrus Huanglongbing tolerance.</title>
        <authorList>
            <person name="Wu B."/>
            <person name="Yu Q."/>
            <person name="Deng Z."/>
            <person name="Duan Y."/>
            <person name="Luo F."/>
            <person name="Gmitter F. Jr."/>
        </authorList>
    </citation>
    <scope>NUCLEOTIDE SEQUENCE [LARGE SCALE GENOMIC DNA]</scope>
    <source>
        <strain evidence="2">cv. Valencia</strain>
    </source>
</reference>
<evidence type="ECO:0000313" key="2">
    <source>
        <dbReference type="Proteomes" id="UP000829398"/>
    </source>
</evidence>
<accession>A0ACB8NBJ9</accession>
<organism evidence="1 2">
    <name type="scientific">Citrus sinensis</name>
    <name type="common">Sweet orange</name>
    <name type="synonym">Citrus aurantium var. sinensis</name>
    <dbReference type="NCBI Taxonomy" id="2711"/>
    <lineage>
        <taxon>Eukaryota</taxon>
        <taxon>Viridiplantae</taxon>
        <taxon>Streptophyta</taxon>
        <taxon>Embryophyta</taxon>
        <taxon>Tracheophyta</taxon>
        <taxon>Spermatophyta</taxon>
        <taxon>Magnoliopsida</taxon>
        <taxon>eudicotyledons</taxon>
        <taxon>Gunneridae</taxon>
        <taxon>Pentapetalae</taxon>
        <taxon>rosids</taxon>
        <taxon>malvids</taxon>
        <taxon>Sapindales</taxon>
        <taxon>Rutaceae</taxon>
        <taxon>Aurantioideae</taxon>
        <taxon>Citrus</taxon>
    </lineage>
</organism>
<keyword evidence="2" id="KW-1185">Reference proteome</keyword>
<gene>
    <name evidence="1" type="ORF">KPL71_005171</name>
</gene>
<protein>
    <submittedName>
        <fullName evidence="1">Ribonuclease H2 subunit B</fullName>
    </submittedName>
</protein>
<sequence>MDIIRAMAISFSLVSLQRGFRSPGYYSLQCYLPPAPAVLTVNLDHQCFVLIVKDSSATGSSGGRLLSLCHPKSGQKTCYLLVDGVLQELNWLKQSYKSWFLGNYVCEDGSIYAATPIDPVFIMLPIFEEARLKKGEDPGKFRQLDEIIFIDGYPGYQYILPLAENCMQVVCEVKEYILDEAIENASIGRIDDISLGRYKKIGSSKFFRLDDLKVIAWLYCKVCVLKQTLSVLDQNYAAQDEKDTLANAVSILGEYVKDEPWLKLLCKHLNLDLLKETGKAPCIEVFPSSLESNVGSSNLLQERRKSDRKTNRTGKETKMAKPETESRNIKEMFSRASRRGSRMPP</sequence>
<evidence type="ECO:0000313" key="1">
    <source>
        <dbReference type="EMBL" id="KAH9795262.1"/>
    </source>
</evidence>
<comment type="caution">
    <text evidence="1">The sequence shown here is derived from an EMBL/GenBank/DDBJ whole genome shotgun (WGS) entry which is preliminary data.</text>
</comment>
<dbReference type="EMBL" id="CM039171">
    <property type="protein sequence ID" value="KAH9795262.1"/>
    <property type="molecule type" value="Genomic_DNA"/>
</dbReference>
<name>A0ACB8NBJ9_CITSI</name>